<dbReference type="Proteomes" id="UP000281488">
    <property type="component" value="Unassembled WGS sequence"/>
</dbReference>
<evidence type="ECO:0000313" key="3">
    <source>
        <dbReference type="Proteomes" id="UP000281488"/>
    </source>
</evidence>
<reference evidence="1 3" key="1">
    <citation type="submission" date="2018-10" db="EMBL/GenBank/DDBJ databases">
        <title>Genotypes and phenotypes of Enterococci isolated from broiler chickens.</title>
        <authorList>
            <person name="Muhammad A.R."/>
            <person name="Diarra M.S."/>
        </authorList>
    </citation>
    <scope>NUCLEOTIDE SEQUENCE [LARGE SCALE GENOMIC DNA]</scope>
    <source>
        <strain evidence="1 3">LIT2 A36'</strain>
    </source>
</reference>
<sequence>MEMTFIYIDAPDIDLKNFSLDDFYTVTKELDDDDSITDIARDIAKRCTEHKMSNFKGKIINQFVYLSLNPIKGQNFYDSMLNYYFNEKNEVIFLDIFDNVKHNWKLKELKNLKEKGHIRNDISVVYIYVPKGMGAAAGAGSFLEVIINNLSNIMFQVFLALAVDYVKDNLKNLQYKLKYKDIQKIAEYWVNKQGIRSSRQLREFIINKGNWELNELAINLNISQEYAMILLESLGYELKDNQFVPSYSEEAIRRRKIWEEREKLQ</sequence>
<evidence type="ECO:0000313" key="1">
    <source>
        <dbReference type="EMBL" id="ROX31927.1"/>
    </source>
</evidence>
<dbReference type="RefSeq" id="WP_002378822.1">
    <property type="nucleotide sequence ID" value="NZ_AP027136.1"/>
</dbReference>
<organism evidence="2 4">
    <name type="scientific">Enterococcus faecalis</name>
    <name type="common">Streptococcus faecalis</name>
    <dbReference type="NCBI Taxonomy" id="1351"/>
    <lineage>
        <taxon>Bacteria</taxon>
        <taxon>Bacillati</taxon>
        <taxon>Bacillota</taxon>
        <taxon>Bacilli</taxon>
        <taxon>Lactobacillales</taxon>
        <taxon>Enterococcaceae</taxon>
        <taxon>Enterococcus</taxon>
    </lineage>
</organism>
<dbReference type="AlphaFoldDB" id="A0A431H610"/>
<evidence type="ECO:0000313" key="2">
    <source>
        <dbReference type="EMBL" id="RYU33690.1"/>
    </source>
</evidence>
<dbReference type="Proteomes" id="UP000292223">
    <property type="component" value="Unassembled WGS sequence"/>
</dbReference>
<gene>
    <name evidence="1" type="ORF">EGW16_10200</name>
    <name evidence="2" type="ORF">EU507_05980</name>
</gene>
<proteinExistence type="predicted"/>
<evidence type="ECO:0000313" key="4">
    <source>
        <dbReference type="Proteomes" id="UP000292223"/>
    </source>
</evidence>
<protein>
    <submittedName>
        <fullName evidence="2">Uncharacterized protein</fullName>
    </submittedName>
</protein>
<comment type="caution">
    <text evidence="2">The sequence shown here is derived from an EMBL/GenBank/DDBJ whole genome shotgun (WGS) entry which is preliminary data.</text>
</comment>
<dbReference type="EMBL" id="RKMZ01000005">
    <property type="protein sequence ID" value="ROX31927.1"/>
    <property type="molecule type" value="Genomic_DNA"/>
</dbReference>
<name>A0A431H610_ENTFL</name>
<reference evidence="2 4" key="2">
    <citation type="submission" date="2019-02" db="EMBL/GenBank/DDBJ databases">
        <title>From farm to fork: dissemination of Tn554::fexA-optrA in linezolid-resistant Enterococcus faecalis clones from chicken feces and meat in Tunisia.</title>
        <authorList>
            <person name="Tedim A.P."/>
            <person name="Elghaieb H."/>
            <person name="Abbassi M.S."/>
            <person name="Novais C."/>
            <person name="Hassen A."/>
            <person name="Peixe L."/>
            <person name="Freitas A.R."/>
        </authorList>
    </citation>
    <scope>NUCLEOTIDE SEQUENCE [LARGE SCALE GENOMIC DNA]</scope>
    <source>
        <strain evidence="2 4">728T</strain>
    </source>
</reference>
<accession>A0A431H610</accession>
<dbReference type="EMBL" id="SEWT01000003">
    <property type="protein sequence ID" value="RYU33690.1"/>
    <property type="molecule type" value="Genomic_DNA"/>
</dbReference>